<dbReference type="InterPro" id="IPR010281">
    <property type="entry name" value="DUF885"/>
</dbReference>
<keyword evidence="3" id="KW-1185">Reference proteome</keyword>
<dbReference type="Proteomes" id="UP000292424">
    <property type="component" value="Chromosome"/>
</dbReference>
<accession>A0A5P2G1S8</accession>
<feature type="chain" id="PRO_5024378206" evidence="1">
    <location>
        <begin position="22"/>
        <end position="586"/>
    </location>
</feature>
<dbReference type="KEGG" id="arac:E0W69_010805"/>
<proteinExistence type="predicted"/>
<dbReference type="EMBL" id="CP044016">
    <property type="protein sequence ID" value="QES89127.1"/>
    <property type="molecule type" value="Genomic_DNA"/>
</dbReference>
<dbReference type="AlphaFoldDB" id="A0A5P2G1S8"/>
<protein>
    <submittedName>
        <fullName evidence="2">DUF885 family protein</fullName>
    </submittedName>
</protein>
<evidence type="ECO:0000256" key="1">
    <source>
        <dbReference type="SAM" id="SignalP"/>
    </source>
</evidence>
<evidence type="ECO:0000313" key="3">
    <source>
        <dbReference type="Proteomes" id="UP000292424"/>
    </source>
</evidence>
<keyword evidence="1" id="KW-0732">Signal</keyword>
<organism evidence="2 3">
    <name type="scientific">Rhizosphaericola mali</name>
    <dbReference type="NCBI Taxonomy" id="2545455"/>
    <lineage>
        <taxon>Bacteria</taxon>
        <taxon>Pseudomonadati</taxon>
        <taxon>Bacteroidota</taxon>
        <taxon>Chitinophagia</taxon>
        <taxon>Chitinophagales</taxon>
        <taxon>Chitinophagaceae</taxon>
        <taxon>Rhizosphaericola</taxon>
    </lineage>
</organism>
<reference evidence="2 3" key="1">
    <citation type="submission" date="2019-09" db="EMBL/GenBank/DDBJ databases">
        <title>Complete genome sequence of Arachidicoccus sp. B3-10 isolated from apple orchard soil.</title>
        <authorList>
            <person name="Kim H.S."/>
            <person name="Han K.-I."/>
            <person name="Suh M.K."/>
            <person name="Lee K.C."/>
            <person name="Eom M.K."/>
            <person name="Kim J.-S."/>
            <person name="Kang S.W."/>
            <person name="Sin Y."/>
            <person name="Lee J.-S."/>
        </authorList>
    </citation>
    <scope>NUCLEOTIDE SEQUENCE [LARGE SCALE GENOMIC DNA]</scope>
    <source>
        <strain evidence="2 3">B3-10</strain>
    </source>
</reference>
<feature type="signal peptide" evidence="1">
    <location>
        <begin position="1"/>
        <end position="21"/>
    </location>
</feature>
<dbReference type="PANTHER" id="PTHR33361">
    <property type="entry name" value="GLR0591 PROTEIN"/>
    <property type="match status" value="1"/>
</dbReference>
<evidence type="ECO:0000313" key="2">
    <source>
        <dbReference type="EMBL" id="QES89127.1"/>
    </source>
</evidence>
<dbReference type="PANTHER" id="PTHR33361:SF2">
    <property type="entry name" value="DUF885 DOMAIN-CONTAINING PROTEIN"/>
    <property type="match status" value="1"/>
</dbReference>
<dbReference type="Pfam" id="PF05960">
    <property type="entry name" value="DUF885"/>
    <property type="match status" value="1"/>
</dbReference>
<dbReference type="RefSeq" id="WP_131330073.1">
    <property type="nucleotide sequence ID" value="NZ_CP044016.1"/>
</dbReference>
<sequence length="586" mass="68675">MKKYGLIIIGSICCSFSLADAQMSSEPCVPCQEVPTLMQQYKADYQQLFSFYSPHIGNYFVAKNTTEVKGASEEKLQRLRKCNEVYLQKIEQLSFSKLPQECKVDYILFKRNLEEVNQEIDETLHTYQDLKSAFTFEDIIYDLGKTRRRGDSFSYEKKAYQFDSIAKVLNNNVTILNQKKLSLAELKVAEAKVNDIETTIEWVDNFYKGYQPMYSWWMKTPVVALMDGLKSFQTKILENEKAYQFHDGSGIVGMPIGREELMNQLKFEMIPYSPEELIDQANKEFAWCDQEMLKASKEMGFGLDWKKAVEKVKNSYVPVGEQPQLINDLYQQSIDFVKKHDMVTIPPIAEETWGMDMMPPERQRINPFFTGGNEITISYPTDNMSESDKLMSMRGNNPHFSRSTVFHELIPGHNLEFYYMRRNRTYRDYSTPFWVEGWSLYWELLLWDKQFPRGPEDRIGMLFWRMTRCARIIFSLNYHLGKWSPQQCIDYLVDRVDYERANAEGEVRRSFEGSYSPLYQVGYLVGGQQILALKKDLVDKGEKMSLKQFNDAVMQLNAMPIEMVRAILKGEKLTANYKTNWRFYDK</sequence>
<gene>
    <name evidence="2" type="ORF">E0W69_010805</name>
</gene>
<name>A0A5P2G1S8_9BACT</name>
<dbReference type="OrthoDB" id="9760040at2"/>
<dbReference type="SUPFAM" id="SSF55486">
    <property type="entry name" value="Metalloproteases ('zincins'), catalytic domain"/>
    <property type="match status" value="1"/>
</dbReference>